<dbReference type="RefSeq" id="WP_035122363.1">
    <property type="nucleotide sequence ID" value="NZ_JRNE01000053.1"/>
</dbReference>
<dbReference type="SMART" id="SM00871">
    <property type="entry name" value="AraC_E_bind"/>
    <property type="match status" value="1"/>
</dbReference>
<accession>A0A095Y3E9</accession>
<proteinExistence type="predicted"/>
<organism evidence="2 3">
    <name type="scientific">Corynebacterium freneyi DNF00450</name>
    <dbReference type="NCBI Taxonomy" id="1287475"/>
    <lineage>
        <taxon>Bacteria</taxon>
        <taxon>Bacillati</taxon>
        <taxon>Actinomycetota</taxon>
        <taxon>Actinomycetes</taxon>
        <taxon>Mycobacteriales</taxon>
        <taxon>Corynebacteriaceae</taxon>
        <taxon>Corynebacterium</taxon>
    </lineage>
</organism>
<dbReference type="eggNOG" id="COG4978">
    <property type="taxonomic scope" value="Bacteria"/>
</dbReference>
<sequence length="173" mass="18256">MTDPRHPSDATFTIDESRAVPTAVVRASDITRDDVAPLFDAAFGAMFPALAAVGQSPAGAPFALYPRAADDWSRFDIEIGVPLHSPLADTIAAPTADGRNLAVEPSELPAGKVASKLHQGGYDGLGPAWKQFTDEILAAGHTPAMPCWEVYLTEPTPEADPADMRTGLNTCVE</sequence>
<dbReference type="Proteomes" id="UP000029548">
    <property type="component" value="Unassembled WGS sequence"/>
</dbReference>
<protein>
    <recommendedName>
        <fullName evidence="1">AraC effector-binding domain-containing protein</fullName>
    </recommendedName>
</protein>
<feature type="domain" description="AraC effector-binding" evidence="1">
    <location>
        <begin position="10"/>
        <end position="173"/>
    </location>
</feature>
<dbReference type="EMBL" id="JRNE01000053">
    <property type="protein sequence ID" value="KGF16581.1"/>
    <property type="molecule type" value="Genomic_DNA"/>
</dbReference>
<name>A0A095Y3E9_9CORY</name>
<evidence type="ECO:0000313" key="3">
    <source>
        <dbReference type="Proteomes" id="UP000029548"/>
    </source>
</evidence>
<dbReference type="Gene3D" id="3.20.80.10">
    <property type="entry name" value="Regulatory factor, effector binding domain"/>
    <property type="match status" value="1"/>
</dbReference>
<comment type="caution">
    <text evidence="2">The sequence shown here is derived from an EMBL/GenBank/DDBJ whole genome shotgun (WGS) entry which is preliminary data.</text>
</comment>
<evidence type="ECO:0000313" key="2">
    <source>
        <dbReference type="EMBL" id="KGF16581.1"/>
    </source>
</evidence>
<evidence type="ECO:0000259" key="1">
    <source>
        <dbReference type="SMART" id="SM00871"/>
    </source>
</evidence>
<dbReference type="InterPro" id="IPR011256">
    <property type="entry name" value="Reg_factor_effector_dom_sf"/>
</dbReference>
<dbReference type="AlphaFoldDB" id="A0A095Y3E9"/>
<dbReference type="SUPFAM" id="SSF55136">
    <property type="entry name" value="Probable bacterial effector-binding domain"/>
    <property type="match status" value="1"/>
</dbReference>
<dbReference type="InterPro" id="IPR010499">
    <property type="entry name" value="AraC_E-bd"/>
</dbReference>
<gene>
    <name evidence="2" type="ORF">HMPREF1650_07610</name>
</gene>
<reference evidence="2 3" key="1">
    <citation type="submission" date="2014-07" db="EMBL/GenBank/DDBJ databases">
        <authorList>
            <person name="McCorrison J."/>
            <person name="Sanka R."/>
            <person name="Torralba M."/>
            <person name="Gillis M."/>
            <person name="Haft D.H."/>
            <person name="Methe B."/>
            <person name="Sutton G."/>
            <person name="Nelson K.E."/>
        </authorList>
    </citation>
    <scope>NUCLEOTIDE SEQUENCE [LARGE SCALE GENOMIC DNA]</scope>
    <source>
        <strain evidence="2 3">DNF00450</strain>
    </source>
</reference>